<evidence type="ECO:0000256" key="8">
    <source>
        <dbReference type="SAM" id="MobiDB-lite"/>
    </source>
</evidence>
<comment type="function">
    <text evidence="7">Functions as a peptidoglycan terminase that cleaves nascent peptidoglycan strands endolytically to terminate their elongation.</text>
</comment>
<feature type="region of interest" description="Disordered" evidence="8">
    <location>
        <begin position="1"/>
        <end position="35"/>
    </location>
</feature>
<feature type="transmembrane region" description="Helical" evidence="7">
    <location>
        <begin position="43"/>
        <end position="61"/>
    </location>
</feature>
<keyword evidence="4 7" id="KW-0472">Membrane</keyword>
<dbReference type="HAMAP" id="MF_02065">
    <property type="entry name" value="MltG"/>
    <property type="match status" value="1"/>
</dbReference>
<reference evidence="9 10" key="1">
    <citation type="submission" date="2019-10" db="EMBL/GenBank/DDBJ databases">
        <title>Genome sequence of Luteimicrobium xylanilyticum HY-24.</title>
        <authorList>
            <person name="Kim D.Y."/>
            <person name="Park H.-Y."/>
        </authorList>
    </citation>
    <scope>NUCLEOTIDE SEQUENCE [LARGE SCALE GENOMIC DNA]</scope>
    <source>
        <strain evidence="9 10">HY-24</strain>
    </source>
</reference>
<accession>A0A5P9QA97</accession>
<keyword evidence="3 7" id="KW-1133">Transmembrane helix</keyword>
<evidence type="ECO:0000256" key="3">
    <source>
        <dbReference type="ARBA" id="ARBA00022989"/>
    </source>
</evidence>
<keyword evidence="10" id="KW-1185">Reference proteome</keyword>
<dbReference type="EMBL" id="CP045529">
    <property type="protein sequence ID" value="QFU98363.1"/>
    <property type="molecule type" value="Genomic_DNA"/>
</dbReference>
<dbReference type="OrthoDB" id="9814591at2"/>
<dbReference type="CDD" id="cd08010">
    <property type="entry name" value="MltG_like"/>
    <property type="match status" value="1"/>
</dbReference>
<comment type="similarity">
    <text evidence="7">Belongs to the transglycosylase MltG family.</text>
</comment>
<dbReference type="GO" id="GO:0005886">
    <property type="term" value="C:plasma membrane"/>
    <property type="evidence" value="ECO:0007669"/>
    <property type="project" value="UniProtKB-SubCell"/>
</dbReference>
<feature type="site" description="Important for catalytic activity" evidence="7">
    <location>
        <position position="262"/>
    </location>
</feature>
<dbReference type="Proteomes" id="UP000326702">
    <property type="component" value="Chromosome"/>
</dbReference>
<dbReference type="GO" id="GO:0008932">
    <property type="term" value="F:lytic endotransglycosylase activity"/>
    <property type="evidence" value="ECO:0007669"/>
    <property type="project" value="UniProtKB-UniRule"/>
</dbReference>
<dbReference type="KEGG" id="lxl:KDY119_01875"/>
<dbReference type="EC" id="4.2.2.29" evidence="7"/>
<name>A0A5P9QA97_9MICO</name>
<dbReference type="NCBIfam" id="TIGR00247">
    <property type="entry name" value="endolytic transglycosylase MltG"/>
    <property type="match status" value="1"/>
</dbReference>
<evidence type="ECO:0000256" key="4">
    <source>
        <dbReference type="ARBA" id="ARBA00023136"/>
    </source>
</evidence>
<keyword evidence="6 7" id="KW-0961">Cell wall biogenesis/degradation</keyword>
<keyword evidence="2 7" id="KW-0812">Transmembrane</keyword>
<comment type="subcellular location">
    <subcellularLocation>
        <location evidence="7">Cell membrane</location>
        <topology evidence="7">Single-pass membrane protein</topology>
    </subcellularLocation>
</comment>
<evidence type="ECO:0000256" key="6">
    <source>
        <dbReference type="ARBA" id="ARBA00023316"/>
    </source>
</evidence>
<evidence type="ECO:0000256" key="7">
    <source>
        <dbReference type="HAMAP-Rule" id="MF_02065"/>
    </source>
</evidence>
<dbReference type="GO" id="GO:0009252">
    <property type="term" value="P:peptidoglycan biosynthetic process"/>
    <property type="evidence" value="ECO:0007669"/>
    <property type="project" value="UniProtKB-UniRule"/>
</dbReference>
<evidence type="ECO:0000313" key="10">
    <source>
        <dbReference type="Proteomes" id="UP000326702"/>
    </source>
</evidence>
<evidence type="ECO:0000256" key="1">
    <source>
        <dbReference type="ARBA" id="ARBA00022475"/>
    </source>
</evidence>
<dbReference type="Gene3D" id="3.30.1490.480">
    <property type="entry name" value="Endolytic murein transglycosylase"/>
    <property type="match status" value="1"/>
</dbReference>
<dbReference type="PANTHER" id="PTHR30518:SF2">
    <property type="entry name" value="ENDOLYTIC MUREIN TRANSGLYCOSYLASE"/>
    <property type="match status" value="1"/>
</dbReference>
<dbReference type="PANTHER" id="PTHR30518">
    <property type="entry name" value="ENDOLYTIC MUREIN TRANSGLYCOSYLASE"/>
    <property type="match status" value="1"/>
</dbReference>
<dbReference type="Pfam" id="PF02618">
    <property type="entry name" value="YceG"/>
    <property type="match status" value="1"/>
</dbReference>
<gene>
    <name evidence="7" type="primary">mltG</name>
    <name evidence="9" type="ORF">KDY119_01875</name>
</gene>
<dbReference type="RefSeq" id="WP_036950120.1">
    <property type="nucleotide sequence ID" value="NZ_BAABIH010000002.1"/>
</dbReference>
<organism evidence="9 10">
    <name type="scientific">Luteimicrobium xylanilyticum</name>
    <dbReference type="NCBI Taxonomy" id="1133546"/>
    <lineage>
        <taxon>Bacteria</taxon>
        <taxon>Bacillati</taxon>
        <taxon>Actinomycetota</taxon>
        <taxon>Actinomycetes</taxon>
        <taxon>Micrococcales</taxon>
        <taxon>Luteimicrobium</taxon>
    </lineage>
</organism>
<dbReference type="InterPro" id="IPR003770">
    <property type="entry name" value="MLTG-like"/>
</dbReference>
<sequence>MTDLFSAPPPPTTGPAPATSRTAQRRRQKASAAARRRRRRRRVVVLFLALVVVGGAGWFVYEHVLPGLSFGSLHPKAEDYTGQGTGSVQVTVNPGDTGTAIGNTLLEAGVVKSVKAFTAAYSSNPNSAGIQPGVYTLRKQMKASEAVSMLAANTGRVEYQVTVPEGYTVDQIVSRASGVTGIPASEFAKAKKNTKATGLPAAAKGNYEGWLYPATYSFDPDVSATQILAQMVAQTKAELKKLKVPSSEQEEVLIKASLIEREAKIPADQPKMARVIENRLDRGMTLGIDAAVAYGAHKSGTDLTKADLVDKKNPYNTRVLTGLPPGPIASPGESAVKAVLHPADGDWLFWVAVNLDTGKTKFAVTYQEQQENEKELEAWQKANPSK</sequence>
<keyword evidence="5 7" id="KW-0456">Lyase</keyword>
<dbReference type="AlphaFoldDB" id="A0A5P9QA97"/>
<protein>
    <recommendedName>
        <fullName evidence="7">Endolytic murein transglycosylase</fullName>
        <ecNumber evidence="7">4.2.2.29</ecNumber>
    </recommendedName>
    <alternativeName>
        <fullName evidence="7">Peptidoglycan lytic transglycosylase</fullName>
    </alternativeName>
    <alternativeName>
        <fullName evidence="7">Peptidoglycan polymerization terminase</fullName>
    </alternativeName>
</protein>
<keyword evidence="1 7" id="KW-1003">Cell membrane</keyword>
<feature type="compositionally biased region" description="Basic residues" evidence="8">
    <location>
        <begin position="23"/>
        <end position="35"/>
    </location>
</feature>
<proteinExistence type="inferred from homology"/>
<evidence type="ECO:0000256" key="2">
    <source>
        <dbReference type="ARBA" id="ARBA00022692"/>
    </source>
</evidence>
<evidence type="ECO:0000313" key="9">
    <source>
        <dbReference type="EMBL" id="QFU98363.1"/>
    </source>
</evidence>
<evidence type="ECO:0000256" key="5">
    <source>
        <dbReference type="ARBA" id="ARBA00023239"/>
    </source>
</evidence>
<dbReference type="GO" id="GO:0071555">
    <property type="term" value="P:cell wall organization"/>
    <property type="evidence" value="ECO:0007669"/>
    <property type="project" value="UniProtKB-KW"/>
</dbReference>
<comment type="catalytic activity">
    <reaction evidence="7">
        <text>a peptidoglycan chain = a peptidoglycan chain with N-acetyl-1,6-anhydromuramyl-[peptide] at the reducing end + a peptidoglycan chain with N-acetylglucosamine at the non-reducing end.</text>
        <dbReference type="EC" id="4.2.2.29"/>
    </reaction>
</comment>